<accession>A0A1I3WPH9</accession>
<sequence>MAPGNDREQQPNENPAPDHENWVQAMGQELNLQFGPDGEGEQIPVGGPENQVRPEVRVNDAEVQPPDAPQDPPAQGMPNMPPLAVPMQDRLNEQPKAGSRMQVEYKENGTMVIDPYSVPRTIATGHGAGLDGVRHAVYAPTRLSTDVEGKITPPLQGDALAQQALGRGGTGYLQTYPDMEDAVIKRPYSFGEGENQQFLGMESIIHETTILSALGEFEGAKGVENIIKVKGSGVTGDGEPFVIMENLKGGTLDDRIANEGLPPAQLDQFAEGLLSGISFLQNRNVIHQDLKIDNIMFREQDSVEPVIIDFNAASATEGIAATTDDYEEFRYERDGEPNMQPPEKQGNEINLAKITPKADSWTGGLCLAAAVIGKRSQQQLVQEARLAGEDQAAVDAALDARLGTAPEHIKVAIKGMMRVDVAERLTAEQALALMQQNNPNFVPEEQPQPQVPEPEPQEPERVYNEEPKEGSPIRVQRKRNGTLVIEPDSVPTGVQMVQQRRGRDAGARGNVYGPTRHSLRVNQHVPPPIVDGNHDQPGVLAHGATGVLQDFPHMENAVLKRPNAVQIEEGEPLTFIGVPQILREAKILTALSDFDEAKGYENIPQIKGTGITDEQEPFMVMEKLKGGNLAERIPEDKGLPEEQAEAFANGLLNGLDFLHKRNIVHQDLKPNNIMFREEGDDVPVIIDYDLATAHEGVATGTGDGEPDGFDLSGTPDIMPPEARNPGPNNENLSEKIDAWSAGLLLVTAVAGSSASDLLKRDLIDFRNGANTDSTQLRVLLERHLAGVPQNMKEAIIGLLKLNPTTRLSAEQALTLINHAKGRPGG</sequence>
<feature type="domain" description="Protein kinase" evidence="5">
    <location>
        <begin position="534"/>
        <end position="821"/>
    </location>
</feature>
<keyword evidence="2 3" id="KW-0067">ATP-binding</keyword>
<dbReference type="InterPro" id="IPR008271">
    <property type="entry name" value="Ser/Thr_kinase_AS"/>
</dbReference>
<reference evidence="6 7" key="1">
    <citation type="submission" date="2016-10" db="EMBL/GenBank/DDBJ databases">
        <authorList>
            <person name="Varghese N."/>
            <person name="Submissions S."/>
        </authorList>
    </citation>
    <scope>NUCLEOTIDE SEQUENCE [LARGE SCALE GENOMIC DNA]</scope>
    <source>
        <strain evidence="6 7">DSM 16392</strain>
    </source>
</reference>
<dbReference type="EMBL" id="FOSK01000002">
    <property type="protein sequence ID" value="SFK08331.1"/>
    <property type="molecule type" value="Genomic_DNA"/>
</dbReference>
<feature type="region of interest" description="Disordered" evidence="4">
    <location>
        <begin position="439"/>
        <end position="471"/>
    </location>
</feature>
<dbReference type="InterPro" id="IPR017441">
    <property type="entry name" value="Protein_kinase_ATP_BS"/>
</dbReference>
<dbReference type="PROSITE" id="PS50011">
    <property type="entry name" value="PROTEIN_KINASE_DOM"/>
    <property type="match status" value="2"/>
</dbReference>
<feature type="compositionally biased region" description="Low complexity" evidence="4">
    <location>
        <begin position="439"/>
        <end position="448"/>
    </location>
</feature>
<dbReference type="Pfam" id="PF00069">
    <property type="entry name" value="Pkinase"/>
    <property type="match status" value="2"/>
</dbReference>
<gene>
    <name evidence="6" type="ORF">SAMN04488518_10241</name>
</gene>
<feature type="compositionally biased region" description="Basic and acidic residues" evidence="4">
    <location>
        <begin position="458"/>
        <end position="471"/>
    </location>
</feature>
<dbReference type="Proteomes" id="UP000199598">
    <property type="component" value="Unassembled WGS sequence"/>
</dbReference>
<feature type="region of interest" description="Disordered" evidence="4">
    <location>
        <begin position="1"/>
        <end position="81"/>
    </location>
</feature>
<dbReference type="SUPFAM" id="SSF56112">
    <property type="entry name" value="Protein kinase-like (PK-like)"/>
    <property type="match status" value="2"/>
</dbReference>
<keyword evidence="7" id="KW-1185">Reference proteome</keyword>
<dbReference type="GO" id="GO:0004674">
    <property type="term" value="F:protein serine/threonine kinase activity"/>
    <property type="evidence" value="ECO:0007669"/>
    <property type="project" value="UniProtKB-KW"/>
</dbReference>
<dbReference type="PROSITE" id="PS00108">
    <property type="entry name" value="PROTEIN_KINASE_ST"/>
    <property type="match status" value="2"/>
</dbReference>
<feature type="binding site" evidence="3">
    <location>
        <position position="185"/>
    </location>
    <ligand>
        <name>ATP</name>
        <dbReference type="ChEBI" id="CHEBI:30616"/>
    </ligand>
</feature>
<keyword evidence="6" id="KW-0418">Kinase</keyword>
<dbReference type="PROSITE" id="PS00107">
    <property type="entry name" value="PROTEIN_KINASE_ATP"/>
    <property type="match status" value="1"/>
</dbReference>
<proteinExistence type="predicted"/>
<feature type="compositionally biased region" description="Basic and acidic residues" evidence="4">
    <location>
        <begin position="1"/>
        <end position="21"/>
    </location>
</feature>
<evidence type="ECO:0000256" key="2">
    <source>
        <dbReference type="ARBA" id="ARBA00022840"/>
    </source>
</evidence>
<dbReference type="PANTHER" id="PTHR44167:SF24">
    <property type="entry name" value="SERINE_THREONINE-PROTEIN KINASE CHK2"/>
    <property type="match status" value="1"/>
</dbReference>
<evidence type="ECO:0000313" key="7">
    <source>
        <dbReference type="Proteomes" id="UP000199598"/>
    </source>
</evidence>
<feature type="domain" description="Protein kinase" evidence="5">
    <location>
        <begin position="159"/>
        <end position="441"/>
    </location>
</feature>
<dbReference type="Gene3D" id="1.10.510.10">
    <property type="entry name" value="Transferase(Phosphotransferase) domain 1"/>
    <property type="match status" value="2"/>
</dbReference>
<dbReference type="InterPro" id="IPR000719">
    <property type="entry name" value="Prot_kinase_dom"/>
</dbReference>
<evidence type="ECO:0000256" key="1">
    <source>
        <dbReference type="ARBA" id="ARBA00022741"/>
    </source>
</evidence>
<evidence type="ECO:0000256" key="3">
    <source>
        <dbReference type="PROSITE-ProRule" id="PRU10141"/>
    </source>
</evidence>
<protein>
    <submittedName>
        <fullName evidence="6">Serine/threonine protein kinase</fullName>
    </submittedName>
</protein>
<dbReference type="InterPro" id="IPR011009">
    <property type="entry name" value="Kinase-like_dom_sf"/>
</dbReference>
<dbReference type="SMART" id="SM00220">
    <property type="entry name" value="S_TKc"/>
    <property type="match status" value="1"/>
</dbReference>
<feature type="region of interest" description="Disordered" evidence="4">
    <location>
        <begin position="698"/>
        <end position="733"/>
    </location>
</feature>
<keyword evidence="6" id="KW-0723">Serine/threonine-protein kinase</keyword>
<comment type="caution">
    <text evidence="6">The sequence shown here is derived from an EMBL/GenBank/DDBJ whole genome shotgun (WGS) entry which is preliminary data.</text>
</comment>
<feature type="region of interest" description="Disordered" evidence="4">
    <location>
        <begin position="494"/>
        <end position="515"/>
    </location>
</feature>
<organism evidence="6 7">
    <name type="scientific">Pseudovibrio ascidiaceicola</name>
    <dbReference type="NCBI Taxonomy" id="285279"/>
    <lineage>
        <taxon>Bacteria</taxon>
        <taxon>Pseudomonadati</taxon>
        <taxon>Pseudomonadota</taxon>
        <taxon>Alphaproteobacteria</taxon>
        <taxon>Hyphomicrobiales</taxon>
        <taxon>Stappiaceae</taxon>
        <taxon>Pseudovibrio</taxon>
    </lineage>
</organism>
<dbReference type="RefSeq" id="WP_093517827.1">
    <property type="nucleotide sequence ID" value="NZ_FOSK01000002.1"/>
</dbReference>
<keyword evidence="1 3" id="KW-0547">Nucleotide-binding</keyword>
<evidence type="ECO:0000313" key="6">
    <source>
        <dbReference type="EMBL" id="SFK08331.1"/>
    </source>
</evidence>
<evidence type="ECO:0000256" key="4">
    <source>
        <dbReference type="SAM" id="MobiDB-lite"/>
    </source>
</evidence>
<evidence type="ECO:0000259" key="5">
    <source>
        <dbReference type="PROSITE" id="PS50011"/>
    </source>
</evidence>
<dbReference type="PANTHER" id="PTHR44167">
    <property type="entry name" value="OVARIAN-SPECIFIC SERINE/THREONINE-PROTEIN KINASE LOK-RELATED"/>
    <property type="match status" value="1"/>
</dbReference>
<keyword evidence="6" id="KW-0808">Transferase</keyword>
<name>A0A1I3WPH9_9HYPH</name>